<evidence type="ECO:0000256" key="11">
    <source>
        <dbReference type="ARBA" id="ARBA00038036"/>
    </source>
</evidence>
<evidence type="ECO:0000256" key="4">
    <source>
        <dbReference type="ARBA" id="ARBA00022490"/>
    </source>
</evidence>
<evidence type="ECO:0000256" key="12">
    <source>
        <dbReference type="ARBA" id="ARBA00040883"/>
    </source>
</evidence>
<evidence type="ECO:0000256" key="1">
    <source>
        <dbReference type="ARBA" id="ARBA00001958"/>
    </source>
</evidence>
<dbReference type="PANTHER" id="PTHR34265:SF1">
    <property type="entry name" value="TYPE III PANTOTHENATE KINASE"/>
    <property type="match status" value="1"/>
</dbReference>
<evidence type="ECO:0000256" key="5">
    <source>
        <dbReference type="ARBA" id="ARBA00022679"/>
    </source>
</evidence>
<evidence type="ECO:0000313" key="13">
    <source>
        <dbReference type="EMBL" id="VAW82032.1"/>
    </source>
</evidence>
<comment type="subcellular location">
    <subcellularLocation>
        <location evidence="2">Cytoplasm</location>
    </subcellularLocation>
</comment>
<dbReference type="PANTHER" id="PTHR34265">
    <property type="entry name" value="TYPE III PANTOTHENATE KINASE"/>
    <property type="match status" value="1"/>
</dbReference>
<dbReference type="NCBIfam" id="TIGR00671">
    <property type="entry name" value="baf"/>
    <property type="match status" value="1"/>
</dbReference>
<evidence type="ECO:0000256" key="7">
    <source>
        <dbReference type="ARBA" id="ARBA00022777"/>
    </source>
</evidence>
<dbReference type="SUPFAM" id="SSF53067">
    <property type="entry name" value="Actin-like ATPase domain"/>
    <property type="match status" value="2"/>
</dbReference>
<evidence type="ECO:0000256" key="3">
    <source>
        <dbReference type="ARBA" id="ARBA00011738"/>
    </source>
</evidence>
<proteinExistence type="inferred from homology"/>
<dbReference type="HAMAP" id="MF_01274">
    <property type="entry name" value="Pantothen_kinase_3"/>
    <property type="match status" value="1"/>
</dbReference>
<dbReference type="CDD" id="cd24015">
    <property type="entry name" value="ASKHA_NBD_PanK-III"/>
    <property type="match status" value="1"/>
</dbReference>
<evidence type="ECO:0000256" key="8">
    <source>
        <dbReference type="ARBA" id="ARBA00022840"/>
    </source>
</evidence>
<keyword evidence="5 13" id="KW-0808">Transferase</keyword>
<comment type="cofactor">
    <cofactor evidence="1">
        <name>K(+)</name>
        <dbReference type="ChEBI" id="CHEBI:29103"/>
    </cofactor>
</comment>
<protein>
    <recommendedName>
        <fullName evidence="12">Type III pantothenate kinase</fullName>
    </recommendedName>
</protein>
<dbReference type="Pfam" id="PF03309">
    <property type="entry name" value="Pan_kinase"/>
    <property type="match status" value="1"/>
</dbReference>
<keyword evidence="8" id="KW-0067">ATP-binding</keyword>
<evidence type="ECO:0000256" key="6">
    <source>
        <dbReference type="ARBA" id="ARBA00022741"/>
    </source>
</evidence>
<keyword evidence="10" id="KW-0173">Coenzyme A biosynthesis</keyword>
<dbReference type="InterPro" id="IPR043129">
    <property type="entry name" value="ATPase_NBD"/>
</dbReference>
<dbReference type="Gene3D" id="3.30.420.40">
    <property type="match status" value="2"/>
</dbReference>
<name>A0A3B0Z3E9_9ZZZZ</name>
<evidence type="ECO:0000256" key="2">
    <source>
        <dbReference type="ARBA" id="ARBA00004496"/>
    </source>
</evidence>
<dbReference type="EMBL" id="UOFL01000233">
    <property type="protein sequence ID" value="VAW82032.1"/>
    <property type="molecule type" value="Genomic_DNA"/>
</dbReference>
<dbReference type="AlphaFoldDB" id="A0A3B0Z3E9"/>
<keyword evidence="6" id="KW-0547">Nucleotide-binding</keyword>
<reference evidence="13" key="1">
    <citation type="submission" date="2018-06" db="EMBL/GenBank/DDBJ databases">
        <authorList>
            <person name="Zhirakovskaya E."/>
        </authorList>
    </citation>
    <scope>NUCLEOTIDE SEQUENCE</scope>
</reference>
<evidence type="ECO:0000256" key="10">
    <source>
        <dbReference type="ARBA" id="ARBA00022993"/>
    </source>
</evidence>
<comment type="subunit">
    <text evidence="3">Homodimer.</text>
</comment>
<dbReference type="GO" id="GO:0005524">
    <property type="term" value="F:ATP binding"/>
    <property type="evidence" value="ECO:0007669"/>
    <property type="project" value="UniProtKB-KW"/>
</dbReference>
<dbReference type="InterPro" id="IPR004619">
    <property type="entry name" value="Type_III_PanK"/>
</dbReference>
<evidence type="ECO:0000256" key="9">
    <source>
        <dbReference type="ARBA" id="ARBA00022958"/>
    </source>
</evidence>
<keyword evidence="9" id="KW-0630">Potassium</keyword>
<comment type="similarity">
    <text evidence="11">Belongs to the type III pantothenate kinase family.</text>
</comment>
<dbReference type="GO" id="GO:0005737">
    <property type="term" value="C:cytoplasm"/>
    <property type="evidence" value="ECO:0007669"/>
    <property type="project" value="UniProtKB-SubCell"/>
</dbReference>
<dbReference type="GO" id="GO:0015937">
    <property type="term" value="P:coenzyme A biosynthetic process"/>
    <property type="evidence" value="ECO:0007669"/>
    <property type="project" value="UniProtKB-KW"/>
</dbReference>
<dbReference type="GO" id="GO:0004594">
    <property type="term" value="F:pantothenate kinase activity"/>
    <property type="evidence" value="ECO:0007669"/>
    <property type="project" value="InterPro"/>
</dbReference>
<keyword evidence="7 13" id="KW-0418">Kinase</keyword>
<accession>A0A3B0Z3E9</accession>
<keyword evidence="4" id="KW-0963">Cytoplasm</keyword>
<organism evidence="13">
    <name type="scientific">hydrothermal vent metagenome</name>
    <dbReference type="NCBI Taxonomy" id="652676"/>
    <lineage>
        <taxon>unclassified sequences</taxon>
        <taxon>metagenomes</taxon>
        <taxon>ecological metagenomes</taxon>
    </lineage>
</organism>
<sequence length="251" mass="27242">MQLLLDIGNSAIKYCLYDGKQLLKVTRELYTEKSLDELLAKLNFNPEVTVAWISSVASDPVLFKVKQHLSSVCLCEIHEVSSQIEQNGIHNAYSDASQLGVDRWMALQATKSLGLSAAIIVSCGTAITVDLLNKQGQHQGGFISAGLGLQLQSLRSTALPKIEQMNIDVISNGFNLACDTENAVISGTLYSIVSWIDRVVVESCNKNNNNIPRVITGGDASLLLPYLSEQTRWRHEPTLVLQGIATIAGGS</sequence>
<gene>
    <name evidence="13" type="ORF">MNBD_GAMMA12-596</name>
</gene>